<dbReference type="InterPro" id="IPR000352">
    <property type="entry name" value="Pep_chain_release_fac_I"/>
</dbReference>
<dbReference type="InterPro" id="IPR045853">
    <property type="entry name" value="Pep_chain_release_fac_I_sf"/>
</dbReference>
<dbReference type="GeneID" id="81376978"/>
<evidence type="ECO:0000259" key="6">
    <source>
        <dbReference type="Pfam" id="PF00472"/>
    </source>
</evidence>
<dbReference type="Proteomes" id="UP001147747">
    <property type="component" value="Unassembled WGS sequence"/>
</dbReference>
<evidence type="ECO:0000256" key="5">
    <source>
        <dbReference type="SAM" id="MobiDB-lite"/>
    </source>
</evidence>
<dbReference type="SUPFAM" id="SSF75620">
    <property type="entry name" value="Release factor"/>
    <property type="match status" value="1"/>
</dbReference>
<feature type="compositionally biased region" description="Basic and acidic residues" evidence="5">
    <location>
        <begin position="177"/>
        <end position="204"/>
    </location>
</feature>
<keyword evidence="3" id="KW-0809">Transit peptide</keyword>
<dbReference type="InterPro" id="IPR052405">
    <property type="entry name" value="Mito_Transl_Release_Factor"/>
</dbReference>
<protein>
    <recommendedName>
        <fullName evidence="6">Prokaryotic-type class I peptide chain release factors domain-containing protein</fullName>
    </recommendedName>
</protein>
<keyword evidence="4" id="KW-0496">Mitochondrion</keyword>
<dbReference type="GO" id="GO:0003747">
    <property type="term" value="F:translation release factor activity"/>
    <property type="evidence" value="ECO:0007669"/>
    <property type="project" value="InterPro"/>
</dbReference>
<dbReference type="Pfam" id="PF00472">
    <property type="entry name" value="RF-1"/>
    <property type="match status" value="1"/>
</dbReference>
<dbReference type="PANTHER" id="PTHR46203">
    <property type="entry name" value="PROBABLE PEPTIDE CHAIN RELEASE FACTOR C12ORF65"/>
    <property type="match status" value="1"/>
</dbReference>
<feature type="domain" description="Prokaryotic-type class I peptide chain release factors" evidence="6">
    <location>
        <begin position="43"/>
        <end position="141"/>
    </location>
</feature>
<dbReference type="FunFam" id="3.30.160.20:FF:000065">
    <property type="entry name" value="Peptidyl-tRNA hydrolase domain protein"/>
    <property type="match status" value="1"/>
</dbReference>
<proteinExistence type="inferred from homology"/>
<keyword evidence="8" id="KW-1185">Reference proteome</keyword>
<feature type="compositionally biased region" description="Acidic residues" evidence="5">
    <location>
        <begin position="147"/>
        <end position="165"/>
    </location>
</feature>
<dbReference type="EMBL" id="JAPZBU010000012">
    <property type="protein sequence ID" value="KAJ5376475.1"/>
    <property type="molecule type" value="Genomic_DNA"/>
</dbReference>
<reference evidence="7" key="2">
    <citation type="journal article" date="2023" name="IMA Fungus">
        <title>Comparative genomic study of the Penicillium genus elucidates a diverse pangenome and 15 lateral gene transfer events.</title>
        <authorList>
            <person name="Petersen C."/>
            <person name="Sorensen T."/>
            <person name="Nielsen M.R."/>
            <person name="Sondergaard T.E."/>
            <person name="Sorensen J.L."/>
            <person name="Fitzpatrick D.A."/>
            <person name="Frisvad J.C."/>
            <person name="Nielsen K.L."/>
        </authorList>
    </citation>
    <scope>NUCLEOTIDE SEQUENCE</scope>
    <source>
        <strain evidence="7">IBT 29677</strain>
    </source>
</reference>
<name>A0A9W9SDP7_9EURO</name>
<reference evidence="7" key="1">
    <citation type="submission" date="2022-12" db="EMBL/GenBank/DDBJ databases">
        <authorList>
            <person name="Petersen C."/>
        </authorList>
    </citation>
    <scope>NUCLEOTIDE SEQUENCE</scope>
    <source>
        <strain evidence="7">IBT 29677</strain>
    </source>
</reference>
<dbReference type="PANTHER" id="PTHR46203:SF1">
    <property type="entry name" value="MITOCHONDRIAL TRANSLATION RELEASE FACTOR IN RESCUE"/>
    <property type="match status" value="1"/>
</dbReference>
<evidence type="ECO:0000256" key="4">
    <source>
        <dbReference type="ARBA" id="ARBA00023128"/>
    </source>
</evidence>
<dbReference type="Gene3D" id="3.30.160.20">
    <property type="match status" value="1"/>
</dbReference>
<comment type="caution">
    <text evidence="7">The sequence shown here is derived from an EMBL/GenBank/DDBJ whole genome shotgun (WGS) entry which is preliminary data.</text>
</comment>
<evidence type="ECO:0000256" key="3">
    <source>
        <dbReference type="ARBA" id="ARBA00022946"/>
    </source>
</evidence>
<dbReference type="RefSeq" id="XP_056481505.1">
    <property type="nucleotide sequence ID" value="XM_056637998.1"/>
</dbReference>
<evidence type="ECO:0000256" key="1">
    <source>
        <dbReference type="ARBA" id="ARBA00004173"/>
    </source>
</evidence>
<evidence type="ECO:0000313" key="7">
    <source>
        <dbReference type="EMBL" id="KAJ5376475.1"/>
    </source>
</evidence>
<comment type="similarity">
    <text evidence="2">Belongs to the prokaryotic/mitochondrial release factor family.</text>
</comment>
<dbReference type="GO" id="GO:0032543">
    <property type="term" value="P:mitochondrial translation"/>
    <property type="evidence" value="ECO:0007669"/>
    <property type="project" value="UniProtKB-ARBA"/>
</dbReference>
<gene>
    <name evidence="7" type="ORF">N7509_013361</name>
</gene>
<organism evidence="7 8">
    <name type="scientific">Penicillium cosmopolitanum</name>
    <dbReference type="NCBI Taxonomy" id="1131564"/>
    <lineage>
        <taxon>Eukaryota</taxon>
        <taxon>Fungi</taxon>
        <taxon>Dikarya</taxon>
        <taxon>Ascomycota</taxon>
        <taxon>Pezizomycotina</taxon>
        <taxon>Eurotiomycetes</taxon>
        <taxon>Eurotiomycetidae</taxon>
        <taxon>Eurotiales</taxon>
        <taxon>Aspergillaceae</taxon>
        <taxon>Penicillium</taxon>
    </lineage>
</organism>
<comment type="subcellular location">
    <subcellularLocation>
        <location evidence="1">Mitochondrion</location>
    </subcellularLocation>
</comment>
<accession>A0A9W9SDP7</accession>
<dbReference type="GO" id="GO:0005739">
    <property type="term" value="C:mitochondrion"/>
    <property type="evidence" value="ECO:0007669"/>
    <property type="project" value="UniProtKB-SubCell"/>
</dbReference>
<evidence type="ECO:0000256" key="2">
    <source>
        <dbReference type="ARBA" id="ARBA00010835"/>
    </source>
</evidence>
<evidence type="ECO:0000313" key="8">
    <source>
        <dbReference type="Proteomes" id="UP001147747"/>
    </source>
</evidence>
<sequence length="204" mass="22173">MSQLRSIPRALKLPLTKLQTPLQHRPFTQTHSTHGKKPLPPRLKLDDSDLSVAYLKGTGPGGQKINKTNSAVQISHKPTGIVIKCQATRSQSQNHKIARSLLADRVEAHLKGDQSPSRVSIKAEAARKKKASKVKKARRKYWGLEGESAELEGEEGGGDDGEVLDADSLAGESEDGVGGRRVEEGEVQEVESRKGLKDTKDESV</sequence>
<feature type="region of interest" description="Disordered" evidence="5">
    <location>
        <begin position="144"/>
        <end position="204"/>
    </location>
</feature>
<feature type="region of interest" description="Disordered" evidence="5">
    <location>
        <begin position="20"/>
        <end position="45"/>
    </location>
</feature>
<dbReference type="OrthoDB" id="277888at2759"/>
<dbReference type="AlphaFoldDB" id="A0A9W9SDP7"/>